<dbReference type="SUPFAM" id="SSF54171">
    <property type="entry name" value="DNA-binding domain"/>
    <property type="match status" value="1"/>
</dbReference>
<dbReference type="GO" id="GO:0003677">
    <property type="term" value="F:DNA binding"/>
    <property type="evidence" value="ECO:0007669"/>
    <property type="project" value="InterPro"/>
</dbReference>
<name>A0A6I5RML8_9PSED</name>
<dbReference type="InterPro" id="IPR003615">
    <property type="entry name" value="HNH_nuc"/>
</dbReference>
<dbReference type="InterPro" id="IPR016177">
    <property type="entry name" value="DNA-bd_dom_sf"/>
</dbReference>
<keyword evidence="3" id="KW-1185">Reference proteome</keyword>
<dbReference type="Proteomes" id="UP000471751">
    <property type="component" value="Unassembled WGS sequence"/>
</dbReference>
<evidence type="ECO:0000259" key="1">
    <source>
        <dbReference type="Pfam" id="PF13392"/>
    </source>
</evidence>
<dbReference type="InterPro" id="IPR044925">
    <property type="entry name" value="His-Me_finger_sf"/>
</dbReference>
<dbReference type="Gene3D" id="3.90.75.20">
    <property type="match status" value="1"/>
</dbReference>
<sequence length="162" mass="18388">MLTHERLRELLAYDPESGVFTWLQSKGTRVAGKPAGYICLDKGMYVTIDKKGYRAHRLAWFYMTKKWPADQVDHIDRNPNNNAWANLREATASQNSQNTSRSYRSVSGVKGVTWDKHEGMWRAAITCNKVVHVLGHFTDVQAAALEVATARDRLHGEFACHL</sequence>
<evidence type="ECO:0000313" key="2">
    <source>
        <dbReference type="EMBL" id="NES08959.1"/>
    </source>
</evidence>
<dbReference type="RefSeq" id="WP_163932454.1">
    <property type="nucleotide sequence ID" value="NZ_BMQU01000023.1"/>
</dbReference>
<comment type="caution">
    <text evidence="2">The sequence shown here is derived from an EMBL/GenBank/DDBJ whole genome shotgun (WGS) entry which is preliminary data.</text>
</comment>
<dbReference type="EMBL" id="JAAHBT010000029">
    <property type="protein sequence ID" value="NES08959.1"/>
    <property type="molecule type" value="Genomic_DNA"/>
</dbReference>
<dbReference type="AlphaFoldDB" id="A0A6I5RML8"/>
<accession>A0A6I5RML8</accession>
<evidence type="ECO:0000313" key="3">
    <source>
        <dbReference type="Proteomes" id="UP000471751"/>
    </source>
</evidence>
<proteinExistence type="predicted"/>
<organism evidence="2 3">
    <name type="scientific">Pseudomonas laurentiana</name>
    <dbReference type="NCBI Taxonomy" id="2364649"/>
    <lineage>
        <taxon>Bacteria</taxon>
        <taxon>Pseudomonadati</taxon>
        <taxon>Pseudomonadota</taxon>
        <taxon>Gammaproteobacteria</taxon>
        <taxon>Pseudomonadales</taxon>
        <taxon>Pseudomonadaceae</taxon>
        <taxon>Pseudomonas</taxon>
    </lineage>
</organism>
<dbReference type="Pfam" id="PF13392">
    <property type="entry name" value="HNH_3"/>
    <property type="match status" value="1"/>
</dbReference>
<dbReference type="SUPFAM" id="SSF54060">
    <property type="entry name" value="His-Me finger endonucleases"/>
    <property type="match status" value="1"/>
</dbReference>
<protein>
    <recommendedName>
        <fullName evidence="1">HNH nuclease domain-containing protein</fullName>
    </recommendedName>
</protein>
<gene>
    <name evidence="2" type="ORF">G3O07_03220</name>
</gene>
<reference evidence="2 3" key="1">
    <citation type="submission" date="2020-02" db="EMBL/GenBank/DDBJ databases">
        <title>Broccoli isolated Pseudomonas sp.</title>
        <authorList>
            <person name="Fujikawa T."/>
            <person name="Sawada H."/>
        </authorList>
    </citation>
    <scope>NUCLEOTIDE SEQUENCE [LARGE SCALE GENOMIC DNA]</scope>
    <source>
        <strain evidence="2 3">JCM 32154</strain>
    </source>
</reference>
<feature type="domain" description="HNH nuclease" evidence="1">
    <location>
        <begin position="53"/>
        <end position="97"/>
    </location>
</feature>